<organism evidence="4 5">
    <name type="scientific">Ottowia flava</name>
    <dbReference type="NCBI Taxonomy" id="2675430"/>
    <lineage>
        <taxon>Bacteria</taxon>
        <taxon>Pseudomonadati</taxon>
        <taxon>Pseudomonadota</taxon>
        <taxon>Betaproteobacteria</taxon>
        <taxon>Burkholderiales</taxon>
        <taxon>Comamonadaceae</taxon>
        <taxon>Ottowia</taxon>
    </lineage>
</organism>
<evidence type="ECO:0000259" key="3">
    <source>
        <dbReference type="Pfam" id="PF20155"/>
    </source>
</evidence>
<evidence type="ECO:0000313" key="5">
    <source>
        <dbReference type="Proteomes" id="UP001597304"/>
    </source>
</evidence>
<feature type="compositionally biased region" description="Gly residues" evidence="2">
    <location>
        <begin position="1022"/>
        <end position="1032"/>
    </location>
</feature>
<name>A0ABW4KRK9_9BURK</name>
<dbReference type="Proteomes" id="UP001597304">
    <property type="component" value="Unassembled WGS sequence"/>
</dbReference>
<feature type="coiled-coil region" evidence="1">
    <location>
        <begin position="97"/>
        <end position="205"/>
    </location>
</feature>
<feature type="coiled-coil region" evidence="1">
    <location>
        <begin position="626"/>
        <end position="681"/>
    </location>
</feature>
<feature type="region of interest" description="Disordered" evidence="2">
    <location>
        <begin position="1008"/>
        <end position="1035"/>
    </location>
</feature>
<dbReference type="Pfam" id="PF20155">
    <property type="entry name" value="TMP_3"/>
    <property type="match status" value="1"/>
</dbReference>
<comment type="caution">
    <text evidence="4">The sequence shown here is derived from an EMBL/GenBank/DDBJ whole genome shotgun (WGS) entry which is preliminary data.</text>
</comment>
<feature type="coiled-coil region" evidence="1">
    <location>
        <begin position="810"/>
        <end position="839"/>
    </location>
</feature>
<dbReference type="RefSeq" id="WP_147914077.1">
    <property type="nucleotide sequence ID" value="NZ_JBHUEJ010000011.1"/>
</dbReference>
<evidence type="ECO:0000256" key="1">
    <source>
        <dbReference type="SAM" id="Coils"/>
    </source>
</evidence>
<feature type="domain" description="Tape measure protein N-terminal" evidence="3">
    <location>
        <begin position="242"/>
        <end position="424"/>
    </location>
</feature>
<gene>
    <name evidence="4" type="ORF">ACFSF0_04490</name>
</gene>
<reference evidence="5" key="1">
    <citation type="journal article" date="2019" name="Int. J. Syst. Evol. Microbiol.">
        <title>The Global Catalogue of Microorganisms (GCM) 10K type strain sequencing project: providing services to taxonomists for standard genome sequencing and annotation.</title>
        <authorList>
            <consortium name="The Broad Institute Genomics Platform"/>
            <consortium name="The Broad Institute Genome Sequencing Center for Infectious Disease"/>
            <person name="Wu L."/>
            <person name="Ma J."/>
        </authorList>
    </citation>
    <scope>NUCLEOTIDE SEQUENCE [LARGE SCALE GENOMIC DNA]</scope>
    <source>
        <strain evidence="5">LMG 29247</strain>
    </source>
</reference>
<evidence type="ECO:0000313" key="4">
    <source>
        <dbReference type="EMBL" id="MFD1709851.1"/>
    </source>
</evidence>
<keyword evidence="5" id="KW-1185">Reference proteome</keyword>
<dbReference type="NCBIfam" id="TIGR02675">
    <property type="entry name" value="tape_meas_nterm"/>
    <property type="match status" value="1"/>
</dbReference>
<sequence>MADPKIKYDISANVSGDADVEKLASEIERLGKTLDGDLKVKADQAANALRELGNKNQAAANFFDLKQKTLDAAKALGEAQAAAQAMAREIAQSDAPTKTQAAQLEKLKDAVKAANAEYLNSQNALTQARSALGNYGLSVDGLAKNQQVLKRELAQAKEAAASLSGELAQQAAAQRSAEQAAKEQAAALKQANAAAREAATAAKEASTATSGWAASIGKIAAGNVLANVFSSITSKVQETGRAFVEANIQLDGMRRAMTAIYGSAGVAEQQIAFLRKTSNEAGVSFAALGDSFKSFAAASHAANIPISVTNELFASVTKASATLGLSGERTSLVLQALGQMASKGTVSMEELRQQLGESLPGALSLAAKGLGLTEQQLIKLVESGGLAARDLFPALAESLKSMQGANDGLQGSWERLKTAINGVMTSIGDAGGMQVMTMAVKGLAVALGVVMVPLQGLVELLTGLGRTIGAAAASIGILADRSLTTAQKITALKEVGTQLKESFDAADARMQTTANAFVGVATGADTATRSIAATAATAGTSSAAFAQLSQQWVAIGQTMGEAGKAQEEIAKNGQKLADAAKSEGEALNTLAQLRGNEVEQLEVAAAASENYAAKLDAVASARRNALEIAQAELTAKENLIAGDEAEQKARAEHIKSLTEKVEKLKAESEASSKSAESARSEALAKKIAADANKDHSAQVEKSRTEMVKAIEVQQRAKAELDAGKISQEQYNKAQDAATTAIARYNDALADKVRMIQAESQSRQAALSAQSAGLQIALQEAQVEERLYTLQGNTQAAEQARMRQREIAIEIMRVEQQAEIALAEAKIAELQATKAQLEAEGKLEPARRLSIDAAIKAAETQKLVAESKTRLITLQQAELNHLREFGEKSKQAARDGVASTDEIAEGWSRVSKSIQGAAYDAQKFALDSEGRRLSSVEPEAQMNQRIAKLFGEGAIGMKEAIEAANIKIKLDEAAKYGVANVPGNQEYYTNLRREYERLSAIVEATGKSGGGAALGRPDKSGTSAGGASGGGMASGQKAQQGVSYVSNMNINIPGGQGQIRYADLESQKFADKLFRDVANARSASA</sequence>
<dbReference type="EMBL" id="JBHUEJ010000011">
    <property type="protein sequence ID" value="MFD1709851.1"/>
    <property type="molecule type" value="Genomic_DNA"/>
</dbReference>
<evidence type="ECO:0000256" key="2">
    <source>
        <dbReference type="SAM" id="MobiDB-lite"/>
    </source>
</evidence>
<accession>A0ABW4KRK9</accession>
<proteinExistence type="predicted"/>
<protein>
    <submittedName>
        <fullName evidence="4">Tape measure protein</fullName>
    </submittedName>
</protein>
<keyword evidence="1" id="KW-0175">Coiled coil</keyword>
<dbReference type="InterPro" id="IPR013491">
    <property type="entry name" value="Tape_meas_N"/>
</dbReference>